<feature type="transmembrane region" description="Helical" evidence="1">
    <location>
        <begin position="134"/>
        <end position="152"/>
    </location>
</feature>
<feature type="transmembrane region" description="Helical" evidence="1">
    <location>
        <begin position="30"/>
        <end position="49"/>
    </location>
</feature>
<evidence type="ECO:0000313" key="4">
    <source>
        <dbReference type="Proteomes" id="UP001214017"/>
    </source>
</evidence>
<feature type="transmembrane region" description="Helical" evidence="1">
    <location>
        <begin position="159"/>
        <end position="179"/>
    </location>
</feature>
<reference evidence="3" key="1">
    <citation type="submission" date="2022-10" db="EMBL/GenBank/DDBJ databases">
        <title>Human gut microbiome strain richness.</title>
        <authorList>
            <person name="Chen-Liaw A."/>
        </authorList>
    </citation>
    <scope>NUCLEOTIDE SEQUENCE</scope>
    <source>
        <strain evidence="3">F7_m1001271B151109d0_201107</strain>
    </source>
</reference>
<dbReference type="InterPro" id="IPR002656">
    <property type="entry name" value="Acyl_transf_3_dom"/>
</dbReference>
<keyword evidence="3" id="KW-0808">Transferase</keyword>
<dbReference type="AlphaFoldDB" id="A0AAP3WMX7"/>
<dbReference type="EMBL" id="JAQNWR010000020">
    <property type="protein sequence ID" value="MDC2410624.1"/>
    <property type="molecule type" value="Genomic_DNA"/>
</dbReference>
<feature type="transmembrane region" description="Helical" evidence="1">
    <location>
        <begin position="94"/>
        <end position="114"/>
    </location>
</feature>
<dbReference type="Pfam" id="PF01757">
    <property type="entry name" value="Acyl_transf_3"/>
    <property type="match status" value="1"/>
</dbReference>
<accession>A0AAP3WMX7</accession>
<dbReference type="Proteomes" id="UP001214017">
    <property type="component" value="Unassembled WGS sequence"/>
</dbReference>
<comment type="caution">
    <text evidence="3">The sequence shown here is derived from an EMBL/GenBank/DDBJ whole genome shotgun (WGS) entry which is preliminary data.</text>
</comment>
<feature type="transmembrane region" description="Helical" evidence="1">
    <location>
        <begin position="191"/>
        <end position="208"/>
    </location>
</feature>
<sequence length="240" mass="28180">METRNKLKHICQSNDLNRVIVGKGEVSSLYVLKTFGAIFVLLIHFALIYCQYLEPIYRLGVPIFFAIGGYFYYSKDVSKIKERSLKSLRKMMKLILFLNLVYAVLNYFMIDWKFNFTFEGIVRWITCGDNVSGHLWFLTSYAWTIVFLWLLHIFHLRKLIYPLAILLAIFGFVGGQYAFLFPSLSLNDYNYLIPNVMGGYSFFVLGFWMKEYETFIMSKLNKKNTLILLGIAIVMCYIEH</sequence>
<dbReference type="GO" id="GO:0016747">
    <property type="term" value="F:acyltransferase activity, transferring groups other than amino-acyl groups"/>
    <property type="evidence" value="ECO:0007669"/>
    <property type="project" value="InterPro"/>
</dbReference>
<evidence type="ECO:0000313" key="3">
    <source>
        <dbReference type="EMBL" id="MDC2410624.1"/>
    </source>
</evidence>
<dbReference type="RefSeq" id="WP_004319227.1">
    <property type="nucleotide sequence ID" value="NZ_BAABYJ010000001.1"/>
</dbReference>
<keyword evidence="1" id="KW-1133">Transmembrane helix</keyword>
<name>A0AAP3WMX7_BACOV</name>
<evidence type="ECO:0000256" key="1">
    <source>
        <dbReference type="SAM" id="Phobius"/>
    </source>
</evidence>
<keyword evidence="1" id="KW-0812">Transmembrane</keyword>
<feature type="transmembrane region" description="Helical" evidence="1">
    <location>
        <begin position="55"/>
        <end position="73"/>
    </location>
</feature>
<protein>
    <submittedName>
        <fullName evidence="3">Acyltransferase family protein</fullName>
    </submittedName>
</protein>
<organism evidence="3 4">
    <name type="scientific">Bacteroides ovatus</name>
    <dbReference type="NCBI Taxonomy" id="28116"/>
    <lineage>
        <taxon>Bacteria</taxon>
        <taxon>Pseudomonadati</taxon>
        <taxon>Bacteroidota</taxon>
        <taxon>Bacteroidia</taxon>
        <taxon>Bacteroidales</taxon>
        <taxon>Bacteroidaceae</taxon>
        <taxon>Bacteroides</taxon>
    </lineage>
</organism>
<gene>
    <name evidence="3" type="ORF">PO240_22355</name>
</gene>
<proteinExistence type="predicted"/>
<evidence type="ECO:0000259" key="2">
    <source>
        <dbReference type="Pfam" id="PF01757"/>
    </source>
</evidence>
<feature type="domain" description="Acyltransferase 3" evidence="2">
    <location>
        <begin position="29"/>
        <end position="237"/>
    </location>
</feature>
<keyword evidence="3" id="KW-0012">Acyltransferase</keyword>
<keyword evidence="1" id="KW-0472">Membrane</keyword>